<proteinExistence type="predicted"/>
<protein>
    <submittedName>
        <fullName evidence="2">Alpha/beta fold hydrolase</fullName>
    </submittedName>
</protein>
<keyword evidence="2" id="KW-0378">Hydrolase</keyword>
<dbReference type="RefSeq" id="WP_371437292.1">
    <property type="nucleotide sequence ID" value="NZ_JBHSRS010000018.1"/>
</dbReference>
<evidence type="ECO:0000259" key="1">
    <source>
        <dbReference type="Pfam" id="PF12697"/>
    </source>
</evidence>
<dbReference type="SUPFAM" id="SSF53474">
    <property type="entry name" value="alpha/beta-Hydrolases"/>
    <property type="match status" value="1"/>
</dbReference>
<dbReference type="InterPro" id="IPR029058">
    <property type="entry name" value="AB_hydrolase_fold"/>
</dbReference>
<organism evidence="2 3">
    <name type="scientific">Polaromonas aquatica</name>
    <dbReference type="NCBI Taxonomy" id="332657"/>
    <lineage>
        <taxon>Bacteria</taxon>
        <taxon>Pseudomonadati</taxon>
        <taxon>Pseudomonadota</taxon>
        <taxon>Betaproteobacteria</taxon>
        <taxon>Burkholderiales</taxon>
        <taxon>Comamonadaceae</taxon>
        <taxon>Polaromonas</taxon>
    </lineage>
</organism>
<dbReference type="InterPro" id="IPR000073">
    <property type="entry name" value="AB_hydrolase_1"/>
</dbReference>
<dbReference type="InterPro" id="IPR050266">
    <property type="entry name" value="AB_hydrolase_sf"/>
</dbReference>
<dbReference type="PANTHER" id="PTHR43798:SF33">
    <property type="entry name" value="HYDROLASE, PUTATIVE (AFU_ORTHOLOGUE AFUA_2G14860)-RELATED"/>
    <property type="match status" value="1"/>
</dbReference>
<comment type="caution">
    <text evidence="2">The sequence shown here is derived from an EMBL/GenBank/DDBJ whole genome shotgun (WGS) entry which is preliminary data.</text>
</comment>
<sequence>MINSSNTSLWQDLRSTSYSQGWLDAGGISTRYLQAGDQSLPPLIFLHGAGGHAEAYARNLKAHGRFFNTWSLDMLGHGWSDKPDHPYEISHYVDHILRFMDAQGWDKARLSGESLGGWVVSRIAANHPDRVERVVLNTAGGSRAEPSVMARIKSLSTRAAEEPTWEFIKARVEWLMAHPEKATDDLVACRQAIYSQPGFKQAMANAMVLQDMEVRTRNLITPEDYGRFQSPTLVLWTSHDPTADVTEGRRIADMIPGAQFVVMQDCGHWPQWEDVPTFDRLHINFLLGRPAETPIA</sequence>
<dbReference type="Proteomes" id="UP001596270">
    <property type="component" value="Unassembled WGS sequence"/>
</dbReference>
<evidence type="ECO:0000313" key="3">
    <source>
        <dbReference type="Proteomes" id="UP001596270"/>
    </source>
</evidence>
<dbReference type="PRINTS" id="PR00111">
    <property type="entry name" value="ABHYDROLASE"/>
</dbReference>
<dbReference type="Pfam" id="PF12697">
    <property type="entry name" value="Abhydrolase_6"/>
    <property type="match status" value="1"/>
</dbReference>
<dbReference type="GO" id="GO:0016787">
    <property type="term" value="F:hydrolase activity"/>
    <property type="evidence" value="ECO:0007669"/>
    <property type="project" value="UniProtKB-KW"/>
</dbReference>
<feature type="domain" description="AB hydrolase-1" evidence="1">
    <location>
        <begin position="43"/>
        <end position="273"/>
    </location>
</feature>
<keyword evidence="3" id="KW-1185">Reference proteome</keyword>
<dbReference type="EMBL" id="JBHSRS010000018">
    <property type="protein sequence ID" value="MFC6281682.1"/>
    <property type="molecule type" value="Genomic_DNA"/>
</dbReference>
<name>A0ABW1TWL2_9BURK</name>
<gene>
    <name evidence="2" type="ORF">ACFQND_10600</name>
</gene>
<reference evidence="3" key="1">
    <citation type="journal article" date="2019" name="Int. J. Syst. Evol. Microbiol.">
        <title>The Global Catalogue of Microorganisms (GCM) 10K type strain sequencing project: providing services to taxonomists for standard genome sequencing and annotation.</title>
        <authorList>
            <consortium name="The Broad Institute Genomics Platform"/>
            <consortium name="The Broad Institute Genome Sequencing Center for Infectious Disease"/>
            <person name="Wu L."/>
            <person name="Ma J."/>
        </authorList>
    </citation>
    <scope>NUCLEOTIDE SEQUENCE [LARGE SCALE GENOMIC DNA]</scope>
    <source>
        <strain evidence="3">CCUG 39402</strain>
    </source>
</reference>
<evidence type="ECO:0000313" key="2">
    <source>
        <dbReference type="EMBL" id="MFC6281682.1"/>
    </source>
</evidence>
<dbReference type="PANTHER" id="PTHR43798">
    <property type="entry name" value="MONOACYLGLYCEROL LIPASE"/>
    <property type="match status" value="1"/>
</dbReference>
<dbReference type="Gene3D" id="3.40.50.1820">
    <property type="entry name" value="alpha/beta hydrolase"/>
    <property type="match status" value="1"/>
</dbReference>
<accession>A0ABW1TWL2</accession>